<proteinExistence type="predicted"/>
<name>A0A085WRG5_9BACT</name>
<protein>
    <recommendedName>
        <fullName evidence="5">M3 family oligoendopeptidase</fullName>
    </recommendedName>
</protein>
<dbReference type="Proteomes" id="UP000028725">
    <property type="component" value="Unassembled WGS sequence"/>
</dbReference>
<evidence type="ECO:0000313" key="4">
    <source>
        <dbReference type="Proteomes" id="UP000028725"/>
    </source>
</evidence>
<accession>A0A085WRG5</accession>
<feature type="compositionally biased region" description="Low complexity" evidence="1">
    <location>
        <begin position="23"/>
        <end position="47"/>
    </location>
</feature>
<comment type="caution">
    <text evidence="3">The sequence shown here is derived from an EMBL/GenBank/DDBJ whole genome shotgun (WGS) entry which is preliminary data.</text>
</comment>
<evidence type="ECO:0000313" key="3">
    <source>
        <dbReference type="EMBL" id="KFE70278.1"/>
    </source>
</evidence>
<feature type="region of interest" description="Disordered" evidence="1">
    <location>
        <begin position="23"/>
        <end position="52"/>
    </location>
</feature>
<keyword evidence="2" id="KW-0732">Signal</keyword>
<reference evidence="3 4" key="1">
    <citation type="submission" date="2014-04" db="EMBL/GenBank/DDBJ databases">
        <title>Genome assembly of Hyalangium minutum DSM 14724.</title>
        <authorList>
            <person name="Sharma G."/>
            <person name="Subramanian S."/>
        </authorList>
    </citation>
    <scope>NUCLEOTIDE SEQUENCE [LARGE SCALE GENOMIC DNA]</scope>
    <source>
        <strain evidence="3 4">DSM 14724</strain>
    </source>
</reference>
<dbReference type="PATRIC" id="fig|394096.3.peg.1799"/>
<dbReference type="SUPFAM" id="SSF55486">
    <property type="entry name" value="Metalloproteases ('zincins'), catalytic domain"/>
    <property type="match status" value="1"/>
</dbReference>
<feature type="signal peptide" evidence="2">
    <location>
        <begin position="1"/>
        <end position="23"/>
    </location>
</feature>
<dbReference type="EMBL" id="JMCB01000003">
    <property type="protein sequence ID" value="KFE70278.1"/>
    <property type="molecule type" value="Genomic_DNA"/>
</dbReference>
<evidence type="ECO:0008006" key="5">
    <source>
        <dbReference type="Google" id="ProtNLM"/>
    </source>
</evidence>
<keyword evidence="4" id="KW-1185">Reference proteome</keyword>
<dbReference type="Gene3D" id="1.10.1370.30">
    <property type="match status" value="1"/>
</dbReference>
<organism evidence="3 4">
    <name type="scientific">Hyalangium minutum</name>
    <dbReference type="NCBI Taxonomy" id="394096"/>
    <lineage>
        <taxon>Bacteria</taxon>
        <taxon>Pseudomonadati</taxon>
        <taxon>Myxococcota</taxon>
        <taxon>Myxococcia</taxon>
        <taxon>Myxococcales</taxon>
        <taxon>Cystobacterineae</taxon>
        <taxon>Archangiaceae</taxon>
        <taxon>Hyalangium</taxon>
    </lineage>
</organism>
<dbReference type="AlphaFoldDB" id="A0A085WRG5"/>
<feature type="chain" id="PRO_5001799905" description="M3 family oligoendopeptidase" evidence="2">
    <location>
        <begin position="24"/>
        <end position="710"/>
    </location>
</feature>
<evidence type="ECO:0000256" key="1">
    <source>
        <dbReference type="SAM" id="MobiDB-lite"/>
    </source>
</evidence>
<evidence type="ECO:0000256" key="2">
    <source>
        <dbReference type="SAM" id="SignalP"/>
    </source>
</evidence>
<dbReference type="STRING" id="394096.DB31_5320"/>
<sequence length="710" mass="79716">MRTFLPRSARLLPVLTMLGCATAQPSAPSQPAEPSAQAAAPASESTPMPKPTKKLDTAALKAELVAKHGEAQRARIERGVEQVAAQWREEDGDLAAFVREYFIADPKALDDTFARLERIFEQLDGHFNELGRELRWATDLDLGPLLPVDPLLAAYDPSAHVTDDLFQSKIGFVVLLNFPLTTLAERTAHAQDYTRRQWAEARLAGRFYRRVPAEVQQEVSRAGAAADLYIAEYNVWMHHVVDGKGRRLFPKGLRLISHWNLRDELKANYANKAEGLDKQRLIVKVMERIVTQTIPAIVIDNPRVDWDPFTNTVSVAPADTVEPNAPNRPAKVDTAPEPDTRYARLQAHFHAAEKVDPYVPVAPTQIARTFEFQREIPEERVKALLTQVLTSPLVPQAARLIEQRLGRKLEPQDLWFNGFRPGSSRSETELDKMTRQRYPTAEAFAKDIPRILQGLGFTKERAAYLAEHIRVDPSRGAGHAMQAMRRGDFPHLRTRVEKEGMNYKGYNIAVHELGHNVEQVFSLYDVDHTLLQGVPNNAFTEALAFVFQARDQELLGLGKPDAAAERERVLNDFWATWEIAGVALVDIAVWHWMYEHPDATPAQLRDATVAIAKETWDRYYAPVLGGPGTALLGIYSHMIAYPMYLPDYPLGHLIAFQIEEHMKKKGPLGAEFERMARYGAVTPDQWMVNATGAPISAEPLLRATEAALKR</sequence>
<gene>
    <name evidence="3" type="ORF">DB31_5320</name>
</gene>